<dbReference type="Gene3D" id="3.90.1200.10">
    <property type="match status" value="1"/>
</dbReference>
<sequence>MVSITKTKVLNEQIIKMTKKAFGEDVVVQDIIELKGGFFNTAYIIVFNDGRKVVLKISPMKDLKVMRYENNIMETEVFVLNKMHSIEGIPVPRVLYYDKSGEIINCEFLFMEFVDGRPLNEIRNELTEKQYAKISSNLVDIVRKINGIEGEYFGCISQENKRFSTWYEAFFNMVKELLEDAEDVGISFPFENNKLYRIINGHRDSLNKVTKPLLIHKDLWEGNIVIDPKTIKIVGVLDCERAIFGDPLLEPICGYFWDNKNLMNTFVGREDLNRDEYVRFTLYKVYLYLIEVIECNYRQYPGEDRDKWARSQINQALKELEKIHSED</sequence>
<dbReference type="InterPro" id="IPR051678">
    <property type="entry name" value="AGP_Transferase"/>
</dbReference>
<dbReference type="RefSeq" id="WP_079437915.1">
    <property type="nucleotide sequence ID" value="NZ_MZGT01000003.1"/>
</dbReference>
<organism evidence="2 3">
    <name type="scientific">Clostridium chromiireducens</name>
    <dbReference type="NCBI Taxonomy" id="225345"/>
    <lineage>
        <taxon>Bacteria</taxon>
        <taxon>Bacillati</taxon>
        <taxon>Bacillota</taxon>
        <taxon>Clostridia</taxon>
        <taxon>Eubacteriales</taxon>
        <taxon>Clostridiaceae</taxon>
        <taxon>Clostridium</taxon>
    </lineage>
</organism>
<dbReference type="Gene3D" id="3.30.200.20">
    <property type="entry name" value="Phosphorylase Kinase, domain 1"/>
    <property type="match status" value="1"/>
</dbReference>
<reference evidence="2 3" key="1">
    <citation type="submission" date="2017-03" db="EMBL/GenBank/DDBJ databases">
        <title>Genome sequence of Clostridium chromiireducens DSM 23318.</title>
        <authorList>
            <person name="Poehlein A."/>
            <person name="Daniel R."/>
        </authorList>
    </citation>
    <scope>NUCLEOTIDE SEQUENCE [LARGE SCALE GENOMIC DNA]</scope>
    <source>
        <strain evidence="2 3">DSM 23318</strain>
    </source>
</reference>
<dbReference type="AlphaFoldDB" id="A0A1V4J1L0"/>
<evidence type="ECO:0000313" key="3">
    <source>
        <dbReference type="Proteomes" id="UP000191056"/>
    </source>
</evidence>
<dbReference type="Proteomes" id="UP000191056">
    <property type="component" value="Unassembled WGS sequence"/>
</dbReference>
<dbReference type="PROSITE" id="PS50011">
    <property type="entry name" value="PROTEIN_KINASE_DOM"/>
    <property type="match status" value="1"/>
</dbReference>
<dbReference type="EMBL" id="MZGT01000003">
    <property type="protein sequence ID" value="OPJ65970.1"/>
    <property type="molecule type" value="Genomic_DNA"/>
</dbReference>
<dbReference type="Pfam" id="PF01636">
    <property type="entry name" value="APH"/>
    <property type="match status" value="1"/>
</dbReference>
<keyword evidence="2" id="KW-0808">Transferase</keyword>
<gene>
    <name evidence="2" type="ORF">CLCHR_03280</name>
</gene>
<dbReference type="OrthoDB" id="334783at2"/>
<dbReference type="PANTHER" id="PTHR21310">
    <property type="entry name" value="AMINOGLYCOSIDE PHOSPHOTRANSFERASE-RELATED-RELATED"/>
    <property type="match status" value="1"/>
</dbReference>
<dbReference type="SUPFAM" id="SSF56112">
    <property type="entry name" value="Protein kinase-like (PK-like)"/>
    <property type="match status" value="1"/>
</dbReference>
<comment type="caution">
    <text evidence="2">The sequence shown here is derived from an EMBL/GenBank/DDBJ whole genome shotgun (WGS) entry which is preliminary data.</text>
</comment>
<evidence type="ECO:0000313" key="2">
    <source>
        <dbReference type="EMBL" id="OPJ65970.1"/>
    </source>
</evidence>
<dbReference type="GO" id="GO:0005524">
    <property type="term" value="F:ATP binding"/>
    <property type="evidence" value="ECO:0007669"/>
    <property type="project" value="InterPro"/>
</dbReference>
<feature type="domain" description="Protein kinase" evidence="1">
    <location>
        <begin position="28"/>
        <end position="327"/>
    </location>
</feature>
<dbReference type="PANTHER" id="PTHR21310:SF15">
    <property type="entry name" value="AMINOGLYCOSIDE PHOSPHOTRANSFERASE DOMAIN-CONTAINING PROTEIN"/>
    <property type="match status" value="1"/>
</dbReference>
<dbReference type="STRING" id="225345.CLCHR_03280"/>
<dbReference type="InterPro" id="IPR002575">
    <property type="entry name" value="Aminoglycoside_PTrfase"/>
</dbReference>
<name>A0A1V4J1L0_9CLOT</name>
<proteinExistence type="predicted"/>
<dbReference type="InterPro" id="IPR011009">
    <property type="entry name" value="Kinase-like_dom_sf"/>
</dbReference>
<dbReference type="GO" id="GO:0004672">
    <property type="term" value="F:protein kinase activity"/>
    <property type="evidence" value="ECO:0007669"/>
    <property type="project" value="InterPro"/>
</dbReference>
<protein>
    <submittedName>
        <fullName evidence="2">Phosphotransferase enzyme family protein</fullName>
    </submittedName>
</protein>
<accession>A0A1V4J1L0</accession>
<evidence type="ECO:0000259" key="1">
    <source>
        <dbReference type="PROSITE" id="PS50011"/>
    </source>
</evidence>
<keyword evidence="3" id="KW-1185">Reference proteome</keyword>
<dbReference type="InterPro" id="IPR000719">
    <property type="entry name" value="Prot_kinase_dom"/>
</dbReference>